<name>A0A8T7LYA4_9CHLR</name>
<evidence type="ECO:0000313" key="2">
    <source>
        <dbReference type="EMBL" id="WJW66204.1"/>
    </source>
</evidence>
<reference evidence="2" key="2">
    <citation type="journal article" date="2024" name="Nature">
        <title>Anoxygenic phototroph of the Chloroflexota uses a type I reaction centre.</title>
        <authorList>
            <person name="Tsuji J.M."/>
            <person name="Shaw N.A."/>
            <person name="Nagashima S."/>
            <person name="Venkiteswaran J.J."/>
            <person name="Schiff S.L."/>
            <person name="Watanabe T."/>
            <person name="Fukui M."/>
            <person name="Hanada S."/>
            <person name="Tank M."/>
            <person name="Neufeld J.D."/>
        </authorList>
    </citation>
    <scope>NUCLEOTIDE SEQUENCE</scope>
    <source>
        <strain evidence="2">L227-S17</strain>
    </source>
</reference>
<dbReference type="EMBL" id="CP128399">
    <property type="protein sequence ID" value="WJW66204.1"/>
    <property type="molecule type" value="Genomic_DNA"/>
</dbReference>
<reference evidence="1 3" key="1">
    <citation type="submission" date="2020-06" db="EMBL/GenBank/DDBJ databases">
        <title>Anoxygenic phototrophic Chloroflexota member uses a Type I reaction center.</title>
        <authorList>
            <person name="Tsuji J.M."/>
            <person name="Shaw N.A."/>
            <person name="Nagashima S."/>
            <person name="Venkiteswaran J."/>
            <person name="Schiff S.L."/>
            <person name="Hanada S."/>
            <person name="Tank M."/>
            <person name="Neufeld J.D."/>
        </authorList>
    </citation>
    <scope>NUCLEOTIDE SEQUENCE [LARGE SCALE GENOMIC DNA]</scope>
    <source>
        <strain evidence="1">L227-S17</strain>
    </source>
</reference>
<dbReference type="Proteomes" id="UP001431572">
    <property type="component" value="Chromosome 1"/>
</dbReference>
<evidence type="ECO:0000313" key="1">
    <source>
        <dbReference type="EMBL" id="NWJ44310.1"/>
    </source>
</evidence>
<evidence type="ECO:0000313" key="4">
    <source>
        <dbReference type="Proteomes" id="UP001431572"/>
    </source>
</evidence>
<sequence length="53" mass="6293">MSKILRLVEVVYEGKWYIYLTNVLEQRCLTGSVLMDLTDTVAEELKQPFRPFR</sequence>
<dbReference type="RefSeq" id="WP_341468086.1">
    <property type="nucleotide sequence ID" value="NZ_CP128399.1"/>
</dbReference>
<evidence type="ECO:0000313" key="3">
    <source>
        <dbReference type="Proteomes" id="UP000521676"/>
    </source>
</evidence>
<protein>
    <submittedName>
        <fullName evidence="1">Uncharacterized protein</fullName>
    </submittedName>
</protein>
<keyword evidence="4" id="KW-1185">Reference proteome</keyword>
<proteinExistence type="predicted"/>
<gene>
    <name evidence="1" type="ORF">HXX08_00380</name>
    <name evidence="2" type="ORF">OZ401_001995</name>
</gene>
<dbReference type="AlphaFoldDB" id="A0A8T7LYA4"/>
<organism evidence="1 3">
    <name type="scientific">Candidatus Chlorohelix allophototropha</name>
    <dbReference type="NCBI Taxonomy" id="3003348"/>
    <lineage>
        <taxon>Bacteria</taxon>
        <taxon>Bacillati</taxon>
        <taxon>Chloroflexota</taxon>
        <taxon>Chloroflexia</taxon>
        <taxon>Candidatus Chloroheliales</taxon>
        <taxon>Candidatus Chloroheliaceae</taxon>
        <taxon>Candidatus Chlorohelix</taxon>
    </lineage>
</organism>
<dbReference type="Proteomes" id="UP000521676">
    <property type="component" value="Unassembled WGS sequence"/>
</dbReference>
<accession>A0A8T7LYA4</accession>
<dbReference type="EMBL" id="JACATZ010000001">
    <property type="protein sequence ID" value="NWJ44310.1"/>
    <property type="molecule type" value="Genomic_DNA"/>
</dbReference>